<feature type="compositionally biased region" description="Basic residues" evidence="1">
    <location>
        <begin position="158"/>
        <end position="167"/>
    </location>
</feature>
<feature type="compositionally biased region" description="Polar residues" evidence="1">
    <location>
        <begin position="293"/>
        <end position="302"/>
    </location>
</feature>
<evidence type="ECO:0000313" key="2">
    <source>
        <dbReference type="EMBL" id="KAG5177938.1"/>
    </source>
</evidence>
<gene>
    <name evidence="2" type="ORF">JKP88DRAFT_350533</name>
</gene>
<keyword evidence="3" id="KW-1185">Reference proteome</keyword>
<feature type="compositionally biased region" description="Basic and acidic residues" evidence="1">
    <location>
        <begin position="1"/>
        <end position="21"/>
    </location>
</feature>
<accession>A0A836CAI5</accession>
<comment type="caution">
    <text evidence="2">The sequence shown here is derived from an EMBL/GenBank/DDBJ whole genome shotgun (WGS) entry which is preliminary data.</text>
</comment>
<reference evidence="2" key="1">
    <citation type="submission" date="2021-02" db="EMBL/GenBank/DDBJ databases">
        <title>First Annotated Genome of the Yellow-green Alga Tribonema minus.</title>
        <authorList>
            <person name="Mahan K.M."/>
        </authorList>
    </citation>
    <scope>NUCLEOTIDE SEQUENCE</scope>
    <source>
        <strain evidence="2">UTEX B ZZ1240</strain>
    </source>
</reference>
<feature type="region of interest" description="Disordered" evidence="1">
    <location>
        <begin position="1"/>
        <end position="36"/>
    </location>
</feature>
<feature type="compositionally biased region" description="Basic residues" evidence="1">
    <location>
        <begin position="251"/>
        <end position="264"/>
    </location>
</feature>
<dbReference type="Proteomes" id="UP000664859">
    <property type="component" value="Unassembled WGS sequence"/>
</dbReference>
<feature type="region of interest" description="Disordered" evidence="1">
    <location>
        <begin position="143"/>
        <end position="302"/>
    </location>
</feature>
<evidence type="ECO:0000256" key="1">
    <source>
        <dbReference type="SAM" id="MobiDB-lite"/>
    </source>
</evidence>
<feature type="compositionally biased region" description="Basic and acidic residues" evidence="1">
    <location>
        <begin position="143"/>
        <end position="157"/>
    </location>
</feature>
<evidence type="ECO:0000313" key="3">
    <source>
        <dbReference type="Proteomes" id="UP000664859"/>
    </source>
</evidence>
<feature type="compositionally biased region" description="Basic and acidic residues" evidence="1">
    <location>
        <begin position="265"/>
        <end position="289"/>
    </location>
</feature>
<dbReference type="OrthoDB" id="202443at2759"/>
<name>A0A836CAI5_9STRA</name>
<feature type="compositionally biased region" description="Basic residues" evidence="1">
    <location>
        <begin position="215"/>
        <end position="225"/>
    </location>
</feature>
<sequence>MSDKRKLSKKEREKEHRRLERGVQGGSGVDYSKVSDRHVDDKRFERELEHKKNLEAAPYAIGKGEAGAGGDQASRTKTLLLHAAPSAAYDAFIRMQAGLGERTIADKINDPNRITWDHFKKVNADKLDLVGNDLKKMVEYRKQLDREREGRLAASRDGKKKQGKAHKHSDDDESGSSSGSESSSGSSSSEEERHRKRKRSEKKKKRKRGDAERDKKRKKRRKSSSRRSGGDGSSGGEESGSEAEGGERSSSKRHHKSGRKKHRKEKGERGEGKGGKKEGGGGGEHHDPMRLSSFLQGSDSDT</sequence>
<organism evidence="2 3">
    <name type="scientific">Tribonema minus</name>
    <dbReference type="NCBI Taxonomy" id="303371"/>
    <lineage>
        <taxon>Eukaryota</taxon>
        <taxon>Sar</taxon>
        <taxon>Stramenopiles</taxon>
        <taxon>Ochrophyta</taxon>
        <taxon>PX clade</taxon>
        <taxon>Xanthophyceae</taxon>
        <taxon>Tribonematales</taxon>
        <taxon>Tribonemataceae</taxon>
        <taxon>Tribonema</taxon>
    </lineage>
</organism>
<protein>
    <submittedName>
        <fullName evidence="2">Uncharacterized protein</fullName>
    </submittedName>
</protein>
<dbReference type="EMBL" id="JAFCMP010000520">
    <property type="protein sequence ID" value="KAG5177938.1"/>
    <property type="molecule type" value="Genomic_DNA"/>
</dbReference>
<feature type="compositionally biased region" description="Low complexity" evidence="1">
    <location>
        <begin position="175"/>
        <end position="188"/>
    </location>
</feature>
<proteinExistence type="predicted"/>
<dbReference type="AlphaFoldDB" id="A0A836CAI5"/>
<feature type="compositionally biased region" description="Basic residues" evidence="1">
    <location>
        <begin position="194"/>
        <end position="208"/>
    </location>
</feature>